<dbReference type="EMBL" id="JADIKJ010000005">
    <property type="protein sequence ID" value="MFK2900013.1"/>
    <property type="molecule type" value="Genomic_DNA"/>
</dbReference>
<evidence type="ECO:0000313" key="2">
    <source>
        <dbReference type="Proteomes" id="UP001620461"/>
    </source>
</evidence>
<protein>
    <submittedName>
        <fullName evidence="1">Sulfotransferase</fullName>
    </submittedName>
</protein>
<dbReference type="Proteomes" id="UP001620461">
    <property type="component" value="Unassembled WGS sequence"/>
</dbReference>
<reference evidence="1 2" key="1">
    <citation type="submission" date="2020-10" db="EMBL/GenBank/DDBJ databases">
        <title>Phylogeny of dyella-like bacteria.</title>
        <authorList>
            <person name="Fu J."/>
        </authorList>
    </citation>
    <scope>NUCLEOTIDE SEQUENCE [LARGE SCALE GENOMIC DNA]</scope>
    <source>
        <strain evidence="1 2">JP1</strain>
    </source>
</reference>
<organism evidence="1 2">
    <name type="scientific">Dyella jejuensis</name>
    <dbReference type="NCBI Taxonomy" id="1432009"/>
    <lineage>
        <taxon>Bacteria</taxon>
        <taxon>Pseudomonadati</taxon>
        <taxon>Pseudomonadota</taxon>
        <taxon>Gammaproteobacteria</taxon>
        <taxon>Lysobacterales</taxon>
        <taxon>Rhodanobacteraceae</taxon>
        <taxon>Dyella</taxon>
    </lineage>
</organism>
<sequence length="274" mass="31738">MQNHAAHFISGLPRSGSTLLSAILKQNPRFSAGMSSPVATLFNAVLPKMSGASEYASFFSEDRRRRVFDSLFKAYHHDELERGKWVFDTNRTWTAKLPLLHQLFPRSKVICCVREVPWVIDSVEMMVRRNPTHVSGIFQGKTSRNVYGRVKDLMDAERGLIGLPWGSLREAWFGEHADKLIVIRYESLVSNPSAIVRQLYERLGEKPFNHDFENVGYQEEEFDRRLGMPDLHTVRRKVEHIGRPTILPPDLFMKYVDMNFWENEKLNTKKVCVL</sequence>
<dbReference type="Pfam" id="PF13469">
    <property type="entry name" value="Sulfotransfer_3"/>
    <property type="match status" value="1"/>
</dbReference>
<dbReference type="InterPro" id="IPR027417">
    <property type="entry name" value="P-loop_NTPase"/>
</dbReference>
<keyword evidence="2" id="KW-1185">Reference proteome</keyword>
<accession>A0ABW8JG05</accession>
<gene>
    <name evidence="1" type="ORF">ISP15_06660</name>
</gene>
<dbReference type="RefSeq" id="WP_404546347.1">
    <property type="nucleotide sequence ID" value="NZ_JADIKJ010000005.1"/>
</dbReference>
<name>A0ABW8JG05_9GAMM</name>
<dbReference type="SUPFAM" id="SSF52540">
    <property type="entry name" value="P-loop containing nucleoside triphosphate hydrolases"/>
    <property type="match status" value="1"/>
</dbReference>
<comment type="caution">
    <text evidence="1">The sequence shown here is derived from an EMBL/GenBank/DDBJ whole genome shotgun (WGS) entry which is preliminary data.</text>
</comment>
<proteinExistence type="predicted"/>
<evidence type="ECO:0000313" key="1">
    <source>
        <dbReference type="EMBL" id="MFK2900013.1"/>
    </source>
</evidence>
<dbReference type="Gene3D" id="3.40.50.300">
    <property type="entry name" value="P-loop containing nucleotide triphosphate hydrolases"/>
    <property type="match status" value="1"/>
</dbReference>